<proteinExistence type="inferred from homology"/>
<dbReference type="Gene3D" id="3.40.50.200">
    <property type="entry name" value="Peptidase S8/S53 domain"/>
    <property type="match status" value="1"/>
</dbReference>
<evidence type="ECO:0000256" key="2">
    <source>
        <dbReference type="ARBA" id="ARBA00022670"/>
    </source>
</evidence>
<dbReference type="Pfam" id="PF00082">
    <property type="entry name" value="Peptidase_S8"/>
    <property type="match status" value="1"/>
</dbReference>
<dbReference type="InterPro" id="IPR050131">
    <property type="entry name" value="Peptidase_S8_subtilisin-like"/>
</dbReference>
<dbReference type="EMBL" id="JBHTMY010000003">
    <property type="protein sequence ID" value="MFD1316181.1"/>
    <property type="molecule type" value="Genomic_DNA"/>
</dbReference>
<accession>A0ABW3Y4X6</accession>
<reference evidence="8" key="1">
    <citation type="journal article" date="2019" name="Int. J. Syst. Evol. Microbiol.">
        <title>The Global Catalogue of Microorganisms (GCM) 10K type strain sequencing project: providing services to taxonomists for standard genome sequencing and annotation.</title>
        <authorList>
            <consortium name="The Broad Institute Genomics Platform"/>
            <consortium name="The Broad Institute Genome Sequencing Center for Infectious Disease"/>
            <person name="Wu L."/>
            <person name="Ma J."/>
        </authorList>
    </citation>
    <scope>NUCLEOTIDE SEQUENCE [LARGE SCALE GENOMIC DNA]</scope>
    <source>
        <strain evidence="8">CCUG 61485</strain>
    </source>
</reference>
<dbReference type="PANTHER" id="PTHR43806">
    <property type="entry name" value="PEPTIDASE S8"/>
    <property type="match status" value="1"/>
</dbReference>
<dbReference type="InterPro" id="IPR036852">
    <property type="entry name" value="Peptidase_S8/S53_dom_sf"/>
</dbReference>
<protein>
    <submittedName>
        <fullName evidence="7">S8 family serine peptidase</fullName>
    </submittedName>
</protein>
<sequence length="519" mass="58719">MEYEYEFTGELIVQLKEGSGLLKDDRFLPLFDDTESFYEDNSFWRLYKSDISKEKLSWKNGWNEAHKLFTSHKEIINYVEPNFNIRQVFTKRYKPDCKEGGYLTQWGKLPNKNEFAWHLNSDRTQLLDARLPDNHESKIRIAHLDTGYDPDHISKPKYLKEKLGRNFIEIGQLPTDPGIGGILKQPGHGTGTLAILAGNKVNRENFNNYFGGAPFAEIIPIRIANSVILLQTKNFAKGVQHAIDNKCDVLTMSMGGVASKLWAFMVNKAYDSGIVMVTAAGNNFSRIPTKNLIYPARFNRVIAACGVTYANQPYFKPKNTINTMQGNWGPEKLMNTALSAFTPNIPWAILGCKTSFEMSGGGTSSATQQIGAAAALWLEKYKDFQYKYPWQKVEAVRHALFSTANDYGLEYKKVGNGVIKAKDAQKIVPNLSLSISHLDKVQFPFSTVLFGNKDNQEMNSREEMFETELAQLPQIGLLDFDEEESELFGHKIDKTSLVKKILNCNDLSDKLREKLNGLD</sequence>
<evidence type="ECO:0000256" key="5">
    <source>
        <dbReference type="PROSITE-ProRule" id="PRU01240"/>
    </source>
</evidence>
<feature type="active site" description="Charge relay system" evidence="5">
    <location>
        <position position="145"/>
    </location>
</feature>
<evidence type="ECO:0000256" key="1">
    <source>
        <dbReference type="ARBA" id="ARBA00011073"/>
    </source>
</evidence>
<dbReference type="RefSeq" id="WP_377178991.1">
    <property type="nucleotide sequence ID" value="NZ_JBHTMY010000003.1"/>
</dbReference>
<evidence type="ECO:0000313" key="8">
    <source>
        <dbReference type="Proteomes" id="UP001597201"/>
    </source>
</evidence>
<evidence type="ECO:0000256" key="3">
    <source>
        <dbReference type="ARBA" id="ARBA00022801"/>
    </source>
</evidence>
<comment type="caution">
    <text evidence="7">The sequence shown here is derived from an EMBL/GenBank/DDBJ whole genome shotgun (WGS) entry which is preliminary data.</text>
</comment>
<keyword evidence="8" id="KW-1185">Reference proteome</keyword>
<dbReference type="CDD" id="cd00306">
    <property type="entry name" value="Peptidases_S8_S53"/>
    <property type="match status" value="1"/>
</dbReference>
<keyword evidence="4 5" id="KW-0720">Serine protease</keyword>
<feature type="active site" description="Charge relay system" evidence="5">
    <location>
        <position position="364"/>
    </location>
</feature>
<evidence type="ECO:0000259" key="6">
    <source>
        <dbReference type="Pfam" id="PF00082"/>
    </source>
</evidence>
<gene>
    <name evidence="7" type="ORF">ACFQ39_11175</name>
</gene>
<feature type="active site" description="Charge relay system" evidence="5">
    <location>
        <position position="188"/>
    </location>
</feature>
<dbReference type="SUPFAM" id="SSF52743">
    <property type="entry name" value="Subtilisin-like"/>
    <property type="match status" value="1"/>
</dbReference>
<dbReference type="PROSITE" id="PS51892">
    <property type="entry name" value="SUBTILASE"/>
    <property type="match status" value="1"/>
</dbReference>
<evidence type="ECO:0000256" key="4">
    <source>
        <dbReference type="ARBA" id="ARBA00022825"/>
    </source>
</evidence>
<keyword evidence="2 5" id="KW-0645">Protease</keyword>
<keyword evidence="3 5" id="KW-0378">Hydrolase</keyword>
<name>A0ABW3Y4X6_9FLAO</name>
<organism evidence="7 8">
    <name type="scientific">Namhaeicola litoreus</name>
    <dbReference type="NCBI Taxonomy" id="1052145"/>
    <lineage>
        <taxon>Bacteria</taxon>
        <taxon>Pseudomonadati</taxon>
        <taxon>Bacteroidota</taxon>
        <taxon>Flavobacteriia</taxon>
        <taxon>Flavobacteriales</taxon>
        <taxon>Flavobacteriaceae</taxon>
        <taxon>Namhaeicola</taxon>
    </lineage>
</organism>
<comment type="similarity">
    <text evidence="1 5">Belongs to the peptidase S8 family.</text>
</comment>
<dbReference type="InterPro" id="IPR000209">
    <property type="entry name" value="Peptidase_S8/S53_dom"/>
</dbReference>
<dbReference type="PANTHER" id="PTHR43806:SF11">
    <property type="entry name" value="CEREVISIN-RELATED"/>
    <property type="match status" value="1"/>
</dbReference>
<dbReference type="Proteomes" id="UP001597201">
    <property type="component" value="Unassembled WGS sequence"/>
</dbReference>
<feature type="domain" description="Peptidase S8/S53" evidence="6">
    <location>
        <begin position="138"/>
        <end position="414"/>
    </location>
</feature>
<evidence type="ECO:0000313" key="7">
    <source>
        <dbReference type="EMBL" id="MFD1316181.1"/>
    </source>
</evidence>